<feature type="compositionally biased region" description="Low complexity" evidence="5">
    <location>
        <begin position="87"/>
        <end position="100"/>
    </location>
</feature>
<keyword evidence="2" id="KW-0964">Secreted</keyword>
<keyword evidence="3" id="KW-0272">Extracellular matrix</keyword>
<dbReference type="SMART" id="SM00110">
    <property type="entry name" value="C1Q"/>
    <property type="match status" value="1"/>
</dbReference>
<dbReference type="PANTHER" id="PTHR15427:SF43">
    <property type="entry name" value="COMPLEMENT COMPONENT 1, Q SUBCOMPONENT, B CHAIN PRECURSOR"/>
    <property type="match status" value="1"/>
</dbReference>
<dbReference type="RefSeq" id="XP_026090752.1">
    <property type="nucleotide sequence ID" value="XM_026234967.1"/>
</dbReference>
<feature type="compositionally biased region" description="Low complexity" evidence="5">
    <location>
        <begin position="119"/>
        <end position="129"/>
    </location>
</feature>
<accession>A0A6P6M3M9</accession>
<feature type="domain" description="C1q" evidence="7">
    <location>
        <begin position="165"/>
        <end position="296"/>
    </location>
</feature>
<dbReference type="Proteomes" id="UP000515129">
    <property type="component" value="Chromosome 46"/>
</dbReference>
<keyword evidence="8" id="KW-1185">Reference proteome</keyword>
<dbReference type="PROSITE" id="PS50871">
    <property type="entry name" value="C1Q"/>
    <property type="match status" value="1"/>
</dbReference>
<proteinExistence type="predicted"/>
<reference evidence="9" key="1">
    <citation type="submission" date="2025-08" db="UniProtKB">
        <authorList>
            <consortium name="RefSeq"/>
        </authorList>
    </citation>
    <scope>IDENTIFICATION</scope>
    <source>
        <strain evidence="9">Wakin</strain>
        <tissue evidence="9">Muscle</tissue>
    </source>
</reference>
<feature type="compositionally biased region" description="Basic and acidic residues" evidence="5">
    <location>
        <begin position="101"/>
        <end position="116"/>
    </location>
</feature>
<evidence type="ECO:0000313" key="8">
    <source>
        <dbReference type="Proteomes" id="UP000515129"/>
    </source>
</evidence>
<evidence type="ECO:0000259" key="7">
    <source>
        <dbReference type="PROSITE" id="PS50871"/>
    </source>
</evidence>
<dbReference type="AlphaFoldDB" id="A0A6P6M3M9"/>
<sequence>MMNMCFFTFLYCATLHFSSETRKSNLSSSCNREKNIQCDSHLQSHPSVLPTTFLEDKMAFIFMSAHTVLQLSIMLLLVASSESQTCGRSGRPGIPGIPGTDGKDGSKGEKGDRGEDAVPIIGPKGDPGIPGLPGRPGEKGEKGLQGPPGPVGPKGDRGDFTGVDTPNQYSVFSYKKSPRSQRLLQDKVIVFDIPLISGTGDVLNNEGFFEVEKAGMYYISYHISSSQSACLKIQVGEEEKVRFCDAPGMIMVTAGSVVLPLKTGDTVSVQTTAVSSIFSRDTDCTFTGFLLFPMIG</sequence>
<dbReference type="PANTHER" id="PTHR15427">
    <property type="entry name" value="EMILIN ELASTIN MICROFIBRIL INTERFACE-LOCATED PROTEIN ELASTIN MICROFIBRIL INTERFACER"/>
    <property type="match status" value="1"/>
</dbReference>
<dbReference type="InterPro" id="IPR008983">
    <property type="entry name" value="Tumour_necrosis_fac-like_dom"/>
</dbReference>
<evidence type="ECO:0000256" key="2">
    <source>
        <dbReference type="ARBA" id="ARBA00022525"/>
    </source>
</evidence>
<dbReference type="KEGG" id="caua:113064281"/>
<feature type="region of interest" description="Disordered" evidence="5">
    <location>
        <begin position="84"/>
        <end position="157"/>
    </location>
</feature>
<dbReference type="InterPro" id="IPR001073">
    <property type="entry name" value="C1q_dom"/>
</dbReference>
<evidence type="ECO:0000256" key="1">
    <source>
        <dbReference type="ARBA" id="ARBA00004498"/>
    </source>
</evidence>
<dbReference type="InterPro" id="IPR050392">
    <property type="entry name" value="Collagen/C1q_domain"/>
</dbReference>
<dbReference type="Pfam" id="PF01391">
    <property type="entry name" value="Collagen"/>
    <property type="match status" value="1"/>
</dbReference>
<dbReference type="SUPFAM" id="SSF49842">
    <property type="entry name" value="TNF-like"/>
    <property type="match status" value="1"/>
</dbReference>
<dbReference type="Gene3D" id="2.60.120.40">
    <property type="match status" value="1"/>
</dbReference>
<comment type="subcellular location">
    <subcellularLocation>
        <location evidence="1">Secreted</location>
        <location evidence="1">Extracellular space</location>
        <location evidence="1">Extracellular matrix</location>
    </subcellularLocation>
</comment>
<name>A0A6P6M3M9_CARAU</name>
<protein>
    <submittedName>
        <fullName evidence="9">Complement C1q subcomponent subunit B</fullName>
    </submittedName>
</protein>
<dbReference type="Pfam" id="PF00386">
    <property type="entry name" value="C1q"/>
    <property type="match status" value="1"/>
</dbReference>
<evidence type="ECO:0000313" key="9">
    <source>
        <dbReference type="RefSeq" id="XP_026090752.1"/>
    </source>
</evidence>
<evidence type="ECO:0000256" key="5">
    <source>
        <dbReference type="SAM" id="MobiDB-lite"/>
    </source>
</evidence>
<dbReference type="CTD" id="713"/>
<keyword evidence="4 6" id="KW-0732">Signal</keyword>
<dbReference type="InterPro" id="IPR008160">
    <property type="entry name" value="Collagen"/>
</dbReference>
<feature type="chain" id="PRO_5028445706" evidence="6">
    <location>
        <begin position="19"/>
        <end position="296"/>
    </location>
</feature>
<evidence type="ECO:0000256" key="6">
    <source>
        <dbReference type="SAM" id="SignalP"/>
    </source>
</evidence>
<feature type="signal peptide" evidence="6">
    <location>
        <begin position="1"/>
        <end position="18"/>
    </location>
</feature>
<evidence type="ECO:0000256" key="3">
    <source>
        <dbReference type="ARBA" id="ARBA00022530"/>
    </source>
</evidence>
<gene>
    <name evidence="9" type="primary">c1qb</name>
</gene>
<dbReference type="OrthoDB" id="8964326at2759"/>
<dbReference type="PRINTS" id="PR00007">
    <property type="entry name" value="COMPLEMNTC1Q"/>
</dbReference>
<evidence type="ECO:0000256" key="4">
    <source>
        <dbReference type="ARBA" id="ARBA00022729"/>
    </source>
</evidence>
<organism evidence="8 9">
    <name type="scientific">Carassius auratus</name>
    <name type="common">Goldfish</name>
    <dbReference type="NCBI Taxonomy" id="7957"/>
    <lineage>
        <taxon>Eukaryota</taxon>
        <taxon>Metazoa</taxon>
        <taxon>Chordata</taxon>
        <taxon>Craniata</taxon>
        <taxon>Vertebrata</taxon>
        <taxon>Euteleostomi</taxon>
        <taxon>Actinopterygii</taxon>
        <taxon>Neopterygii</taxon>
        <taxon>Teleostei</taxon>
        <taxon>Ostariophysi</taxon>
        <taxon>Cypriniformes</taxon>
        <taxon>Cyprinidae</taxon>
        <taxon>Cyprininae</taxon>
        <taxon>Carassius</taxon>
    </lineage>
</organism>